<name>A0AAP6XLF5_9CORY</name>
<dbReference type="AlphaFoldDB" id="A0AAP6XLF5"/>
<comment type="caution">
    <text evidence="1">The sequence shown here is derived from an EMBL/GenBank/DDBJ whole genome shotgun (WGS) entry which is preliminary data.</text>
</comment>
<accession>A0AAP6XLF5</accession>
<dbReference type="Proteomes" id="UP000591626">
    <property type="component" value="Unassembled WGS sequence"/>
</dbReference>
<proteinExistence type="predicted"/>
<gene>
    <name evidence="1" type="ORF">HC138_09400</name>
</gene>
<reference evidence="1 2" key="1">
    <citation type="submission" date="2020-03" db="EMBL/GenBank/DDBJ databases">
        <title>Draft genome sequences of bacterial isolates from the female urobiome.</title>
        <authorList>
            <person name="Miller-Ensminger T."/>
            <person name="Wolfe A.J."/>
            <person name="Putonti C."/>
        </authorList>
    </citation>
    <scope>NUCLEOTIDE SEQUENCE [LARGE SCALE GENOMIC DNA]</scope>
    <source>
        <strain evidence="1 2">UMB8490</strain>
    </source>
</reference>
<sequence length="127" mass="14669">MARKGLIRHQNPEYPDIRDYVESLKGEEGRPTAQNLADAIKMSLGRAQTLIKEGWTAGDLLMISEALELNPVIVLYDYEFIDHKAIQEARAHMVRPDPDEAYTHVTRRMRELVFKDMLERLESEDEG</sequence>
<dbReference type="EMBL" id="JAAUVV010000020">
    <property type="protein sequence ID" value="NJJ04559.1"/>
    <property type="molecule type" value="Genomic_DNA"/>
</dbReference>
<evidence type="ECO:0000313" key="1">
    <source>
        <dbReference type="EMBL" id="NJJ04559.1"/>
    </source>
</evidence>
<dbReference type="RefSeq" id="WP_070828612.1">
    <property type="nucleotide sequence ID" value="NZ_JAAUVV010000020.1"/>
</dbReference>
<evidence type="ECO:0000313" key="2">
    <source>
        <dbReference type="Proteomes" id="UP000591626"/>
    </source>
</evidence>
<organism evidence="1 2">
    <name type="scientific">Corynebacterium coyleae</name>
    <dbReference type="NCBI Taxonomy" id="53374"/>
    <lineage>
        <taxon>Bacteria</taxon>
        <taxon>Bacillati</taxon>
        <taxon>Actinomycetota</taxon>
        <taxon>Actinomycetes</taxon>
        <taxon>Mycobacteriales</taxon>
        <taxon>Corynebacteriaceae</taxon>
        <taxon>Corynebacterium</taxon>
    </lineage>
</organism>
<protein>
    <submittedName>
        <fullName evidence="1">Uncharacterized protein</fullName>
    </submittedName>
</protein>